<sequence>MENKKALKLIDKILNDLEKSGINTDTLIEDLKALRSYALEQQVPLVVKVLRLTYEHIQENDSFLIPIPDDEPIEEQEEENETPVAKNEDVNPVESLMYLVSLLKDLKNKMNVMDLADYRDALNA</sequence>
<evidence type="ECO:0000313" key="3">
    <source>
        <dbReference type="Proteomes" id="UP001597319"/>
    </source>
</evidence>
<gene>
    <name evidence="2" type="ORF">ACFSR1_06005</name>
</gene>
<organism evidence="2 3">
    <name type="scientific">Aquimarina rubra</name>
    <dbReference type="NCBI Taxonomy" id="1920033"/>
    <lineage>
        <taxon>Bacteria</taxon>
        <taxon>Pseudomonadati</taxon>
        <taxon>Bacteroidota</taxon>
        <taxon>Flavobacteriia</taxon>
        <taxon>Flavobacteriales</taxon>
        <taxon>Flavobacteriaceae</taxon>
        <taxon>Aquimarina</taxon>
    </lineage>
</organism>
<comment type="caution">
    <text evidence="2">The sequence shown here is derived from an EMBL/GenBank/DDBJ whole genome shotgun (WGS) entry which is preliminary data.</text>
</comment>
<evidence type="ECO:0000256" key="1">
    <source>
        <dbReference type="SAM" id="MobiDB-lite"/>
    </source>
</evidence>
<protein>
    <submittedName>
        <fullName evidence="2">Uncharacterized protein</fullName>
    </submittedName>
</protein>
<dbReference type="RefSeq" id="WP_378290620.1">
    <property type="nucleotide sequence ID" value="NZ_JBHULE010000008.1"/>
</dbReference>
<name>A0ABW5LD65_9FLAO</name>
<feature type="compositionally biased region" description="Acidic residues" evidence="1">
    <location>
        <begin position="68"/>
        <end position="81"/>
    </location>
</feature>
<accession>A0ABW5LD65</accession>
<feature type="region of interest" description="Disordered" evidence="1">
    <location>
        <begin position="65"/>
        <end position="88"/>
    </location>
</feature>
<keyword evidence="3" id="KW-1185">Reference proteome</keyword>
<dbReference type="Proteomes" id="UP001597319">
    <property type="component" value="Unassembled WGS sequence"/>
</dbReference>
<evidence type="ECO:0000313" key="2">
    <source>
        <dbReference type="EMBL" id="MFD2562216.1"/>
    </source>
</evidence>
<reference evidence="3" key="1">
    <citation type="journal article" date="2019" name="Int. J. Syst. Evol. Microbiol.">
        <title>The Global Catalogue of Microorganisms (GCM) 10K type strain sequencing project: providing services to taxonomists for standard genome sequencing and annotation.</title>
        <authorList>
            <consortium name="The Broad Institute Genomics Platform"/>
            <consortium name="The Broad Institute Genome Sequencing Center for Infectious Disease"/>
            <person name="Wu L."/>
            <person name="Ma J."/>
        </authorList>
    </citation>
    <scope>NUCLEOTIDE SEQUENCE [LARGE SCALE GENOMIC DNA]</scope>
    <source>
        <strain evidence="3">KCTC 52274</strain>
    </source>
</reference>
<dbReference type="EMBL" id="JBHULE010000008">
    <property type="protein sequence ID" value="MFD2562216.1"/>
    <property type="molecule type" value="Genomic_DNA"/>
</dbReference>
<proteinExistence type="predicted"/>